<evidence type="ECO:0000256" key="2">
    <source>
        <dbReference type="RuleBase" id="RU362080"/>
    </source>
</evidence>
<comment type="similarity">
    <text evidence="1 2">Belongs to the phD/YefM antitoxin family.</text>
</comment>
<dbReference type="Pfam" id="PF02604">
    <property type="entry name" value="PhdYeFM_antitox"/>
    <property type="match status" value="1"/>
</dbReference>
<sequence>MIEVTVSEARERLADLLGKVQHGGEDVTIKKHGKPVAVMISPEAMEYYERLENEELARLGAKAYAEYLADPSKAMTLEDYLSETAAERAAE</sequence>
<keyword evidence="4" id="KW-1185">Reference proteome</keyword>
<dbReference type="NCBIfam" id="TIGR01552">
    <property type="entry name" value="phd_fam"/>
    <property type="match status" value="1"/>
</dbReference>
<proteinExistence type="inferred from homology"/>
<evidence type="ECO:0000256" key="1">
    <source>
        <dbReference type="ARBA" id="ARBA00009981"/>
    </source>
</evidence>
<dbReference type="SUPFAM" id="SSF143120">
    <property type="entry name" value="YefM-like"/>
    <property type="match status" value="1"/>
</dbReference>
<accession>A0ABV7E0S6</accession>
<reference evidence="4" key="1">
    <citation type="journal article" date="2019" name="Int. J. Syst. Evol. Microbiol.">
        <title>The Global Catalogue of Microorganisms (GCM) 10K type strain sequencing project: providing services to taxonomists for standard genome sequencing and annotation.</title>
        <authorList>
            <consortium name="The Broad Institute Genomics Platform"/>
            <consortium name="The Broad Institute Genome Sequencing Center for Infectious Disease"/>
            <person name="Wu L."/>
            <person name="Ma J."/>
        </authorList>
    </citation>
    <scope>NUCLEOTIDE SEQUENCE [LARGE SCALE GENOMIC DNA]</scope>
    <source>
        <strain evidence="4">KCTC 62102</strain>
    </source>
</reference>
<comment type="caution">
    <text evidence="3">The sequence shown here is derived from an EMBL/GenBank/DDBJ whole genome shotgun (WGS) entry which is preliminary data.</text>
</comment>
<evidence type="ECO:0000313" key="3">
    <source>
        <dbReference type="EMBL" id="MFC3088227.1"/>
    </source>
</evidence>
<dbReference type="EMBL" id="JBHRSM010000051">
    <property type="protein sequence ID" value="MFC3088227.1"/>
    <property type="molecule type" value="Genomic_DNA"/>
</dbReference>
<comment type="function">
    <text evidence="2">Antitoxin component of a type II toxin-antitoxin (TA) system.</text>
</comment>
<name>A0ABV7E0S6_9RHOB</name>
<organism evidence="3 4">
    <name type="scientific">Tabrizicola soli</name>
    <dbReference type="NCBI Taxonomy" id="2185115"/>
    <lineage>
        <taxon>Bacteria</taxon>
        <taxon>Pseudomonadati</taxon>
        <taxon>Pseudomonadota</taxon>
        <taxon>Alphaproteobacteria</taxon>
        <taxon>Rhodobacterales</taxon>
        <taxon>Paracoccaceae</taxon>
        <taxon>Tabrizicola</taxon>
    </lineage>
</organism>
<dbReference type="InterPro" id="IPR006442">
    <property type="entry name" value="Antitoxin_Phd/YefM"/>
</dbReference>
<dbReference type="Proteomes" id="UP001595445">
    <property type="component" value="Unassembled WGS sequence"/>
</dbReference>
<dbReference type="Gene3D" id="3.40.1620.10">
    <property type="entry name" value="YefM-like domain"/>
    <property type="match status" value="1"/>
</dbReference>
<dbReference type="RefSeq" id="WP_197646435.1">
    <property type="nucleotide sequence ID" value="NZ_JAEACP010000018.1"/>
</dbReference>
<evidence type="ECO:0000313" key="4">
    <source>
        <dbReference type="Proteomes" id="UP001595445"/>
    </source>
</evidence>
<dbReference type="InterPro" id="IPR036165">
    <property type="entry name" value="YefM-like_sf"/>
</dbReference>
<gene>
    <name evidence="3" type="ORF">ACFOD6_19480</name>
</gene>
<protein>
    <recommendedName>
        <fullName evidence="2">Antitoxin</fullName>
    </recommendedName>
</protein>